<organism evidence="2 3">
    <name type="scientific">Ephemerocybe angulata</name>
    <dbReference type="NCBI Taxonomy" id="980116"/>
    <lineage>
        <taxon>Eukaryota</taxon>
        <taxon>Fungi</taxon>
        <taxon>Dikarya</taxon>
        <taxon>Basidiomycota</taxon>
        <taxon>Agaricomycotina</taxon>
        <taxon>Agaricomycetes</taxon>
        <taxon>Agaricomycetidae</taxon>
        <taxon>Agaricales</taxon>
        <taxon>Agaricineae</taxon>
        <taxon>Psathyrellaceae</taxon>
        <taxon>Ephemerocybe</taxon>
    </lineage>
</organism>
<protein>
    <submittedName>
        <fullName evidence="2">Uncharacterized protein</fullName>
    </submittedName>
</protein>
<evidence type="ECO:0000313" key="2">
    <source>
        <dbReference type="EMBL" id="KAF5328130.1"/>
    </source>
</evidence>
<comment type="caution">
    <text evidence="2">The sequence shown here is derived from an EMBL/GenBank/DDBJ whole genome shotgun (WGS) entry which is preliminary data.</text>
</comment>
<name>A0A8H5BR92_9AGAR</name>
<dbReference type="OrthoDB" id="272987at2759"/>
<feature type="region of interest" description="Disordered" evidence="1">
    <location>
        <begin position="93"/>
        <end position="115"/>
    </location>
</feature>
<evidence type="ECO:0000256" key="1">
    <source>
        <dbReference type="SAM" id="MobiDB-lite"/>
    </source>
</evidence>
<accession>A0A8H5BR92</accession>
<dbReference type="Proteomes" id="UP000541558">
    <property type="component" value="Unassembled WGS sequence"/>
</dbReference>
<gene>
    <name evidence="2" type="ORF">D9611_014932</name>
</gene>
<keyword evidence="3" id="KW-1185">Reference proteome</keyword>
<dbReference type="AlphaFoldDB" id="A0A8H5BR92"/>
<proteinExistence type="predicted"/>
<sequence>MATRRQSRHWCRSQISARSNQPSIIIAALLPRHVFPNAHHLLILPLGHLPIEPNTAKEPISLRLYKVLSTNFDDAGGFGHALRALRDTSTGHLYGTPDGEGDGDGALIGEHAAKT</sequence>
<evidence type="ECO:0000313" key="3">
    <source>
        <dbReference type="Proteomes" id="UP000541558"/>
    </source>
</evidence>
<dbReference type="EMBL" id="JAACJK010000141">
    <property type="protein sequence ID" value="KAF5328130.1"/>
    <property type="molecule type" value="Genomic_DNA"/>
</dbReference>
<reference evidence="2 3" key="1">
    <citation type="journal article" date="2020" name="ISME J.">
        <title>Uncovering the hidden diversity of litter-decomposition mechanisms in mushroom-forming fungi.</title>
        <authorList>
            <person name="Floudas D."/>
            <person name="Bentzer J."/>
            <person name="Ahren D."/>
            <person name="Johansson T."/>
            <person name="Persson P."/>
            <person name="Tunlid A."/>
        </authorList>
    </citation>
    <scope>NUCLEOTIDE SEQUENCE [LARGE SCALE GENOMIC DNA]</scope>
    <source>
        <strain evidence="2 3">CBS 175.51</strain>
    </source>
</reference>